<feature type="domain" description="OST48 N-terminal" evidence="9">
    <location>
        <begin position="32"/>
        <end position="273"/>
    </location>
</feature>
<keyword evidence="4 8" id="KW-0812">Transmembrane</keyword>
<keyword evidence="6 8" id="KW-1133">Transmembrane helix</keyword>
<comment type="caution">
    <text evidence="11">The sequence shown here is derived from an EMBL/GenBank/DDBJ whole genome shotgun (WGS) entry which is preliminary data.</text>
</comment>
<dbReference type="Pfam" id="PF03345">
    <property type="entry name" value="OST48_N"/>
    <property type="match status" value="1"/>
</dbReference>
<dbReference type="Pfam" id="PF23358">
    <property type="entry name" value="OST48_MD"/>
    <property type="match status" value="1"/>
</dbReference>
<evidence type="ECO:0000256" key="1">
    <source>
        <dbReference type="ARBA" id="ARBA00004479"/>
    </source>
</evidence>
<evidence type="ECO:0000256" key="4">
    <source>
        <dbReference type="ARBA" id="ARBA00022692"/>
    </source>
</evidence>
<dbReference type="InterPro" id="IPR055457">
    <property type="entry name" value="OST48_N"/>
</dbReference>
<evidence type="ECO:0000256" key="2">
    <source>
        <dbReference type="ARBA" id="ARBA00004922"/>
    </source>
</evidence>
<keyword evidence="5 8" id="KW-0256">Endoplasmic reticulum</keyword>
<dbReference type="InterPro" id="IPR005013">
    <property type="entry name" value="DDOST_48_kDa_subunit"/>
</dbReference>
<accession>A0A8H4EXB3</accession>
<evidence type="ECO:0000313" key="11">
    <source>
        <dbReference type="EMBL" id="KAF1797209.1"/>
    </source>
</evidence>
<organism evidence="11 12">
    <name type="scientific">Mucor circinelloides f. lusitanicus</name>
    <name type="common">Mucor racemosus var. lusitanicus</name>
    <dbReference type="NCBI Taxonomy" id="29924"/>
    <lineage>
        <taxon>Eukaryota</taxon>
        <taxon>Fungi</taxon>
        <taxon>Fungi incertae sedis</taxon>
        <taxon>Mucoromycota</taxon>
        <taxon>Mucoromycotina</taxon>
        <taxon>Mucoromycetes</taxon>
        <taxon>Mucorales</taxon>
        <taxon>Mucorineae</taxon>
        <taxon>Mucoraceae</taxon>
        <taxon>Mucor</taxon>
    </lineage>
</organism>
<dbReference type="GO" id="GO:0016740">
    <property type="term" value="F:transferase activity"/>
    <property type="evidence" value="ECO:0007669"/>
    <property type="project" value="UniProtKB-KW"/>
</dbReference>
<comment type="pathway">
    <text evidence="2 8">Protein modification; protein glycosylation.</text>
</comment>
<evidence type="ECO:0000259" key="9">
    <source>
        <dbReference type="Pfam" id="PF03345"/>
    </source>
</evidence>
<dbReference type="Proteomes" id="UP000469890">
    <property type="component" value="Unassembled WGS sequence"/>
</dbReference>
<keyword evidence="7 8" id="KW-0472">Membrane</keyword>
<feature type="transmembrane region" description="Helical" evidence="8">
    <location>
        <begin position="405"/>
        <end position="426"/>
    </location>
</feature>
<protein>
    <recommendedName>
        <fullName evidence="8">Dolichyl-diphosphooligosaccharide--protein glycosyltransferase subunit WBP1</fullName>
        <shortName evidence="8">Oligosaccharyl transferase subunit WBP1</shortName>
    </recommendedName>
</protein>
<evidence type="ECO:0000256" key="8">
    <source>
        <dbReference type="RuleBase" id="RU361142"/>
    </source>
</evidence>
<dbReference type="PANTHER" id="PTHR10830:SF0">
    <property type="entry name" value="DOLICHYL-DIPHOSPHOOLIGOSACCHARIDE--PROTEIN GLYCOSYLTRANSFERASE 48 KDA SUBUNIT"/>
    <property type="match status" value="1"/>
</dbReference>
<sequence>MRGIYSLTALVVSGLALLSSAVVDAKSATGSRVLVLLDSLAEKDAYSQFWQQLEDRQFQLLFREAQDPSTTLSYFGESLFNHIIHFAPKNSKLGQHASLNNIQLVDFVKKGGNILAATGVDASDSMRALAAEFDIELDTDAVFDHTHYDDKHDKIATSEFVGPASIIDATQVDAPVLYSGTGLTVGQLPLSTAILAAESDAFVAESYNKRTKASDAVTLVGALQSRNSARVTFVGSLDVFSDKYWSASVNIGSDKSFEKSGNEEFVKQLSQWTFQEKSVLKVVGHSHHKQNETEQLDWYRVKDDITYHVDISEYKNDQWVPYHANDVQLEIIMLDPYIRTTLHQVPTDTNFGRFEANVKLPDVYGVFTLKVNYKRPGLSYVLAEDQVSIRPFRHNEYPRFLTAAYPYYASTGSMIAGFLVFSAVWLSTWGGRNNNKTVAAAAAAAPKAKSN</sequence>
<feature type="chain" id="PRO_5034988016" description="Dolichyl-diphosphooligosaccharide--protein glycosyltransferase subunit WBP1" evidence="8">
    <location>
        <begin position="26"/>
        <end position="451"/>
    </location>
</feature>
<evidence type="ECO:0000256" key="7">
    <source>
        <dbReference type="ARBA" id="ARBA00023136"/>
    </source>
</evidence>
<evidence type="ECO:0000256" key="6">
    <source>
        <dbReference type="ARBA" id="ARBA00022989"/>
    </source>
</evidence>
<name>A0A8H4EXB3_MUCCL</name>
<evidence type="ECO:0000259" key="10">
    <source>
        <dbReference type="Pfam" id="PF23358"/>
    </source>
</evidence>
<feature type="domain" description="OST48 middle" evidence="10">
    <location>
        <begin position="287"/>
        <end position="427"/>
    </location>
</feature>
<keyword evidence="11" id="KW-0808">Transferase</keyword>
<dbReference type="PANTHER" id="PTHR10830">
    <property type="entry name" value="DOLICHYL-DIPHOSPHOOLIGOSACCHARIDE--PROTEIN GLYCOSYLTRANSFERASE 48 KDA SUBUNIT"/>
    <property type="match status" value="1"/>
</dbReference>
<dbReference type="UniPathway" id="UPA00378"/>
<evidence type="ECO:0000256" key="5">
    <source>
        <dbReference type="ARBA" id="ARBA00022824"/>
    </source>
</evidence>
<reference evidence="11 12" key="1">
    <citation type="submission" date="2019-09" db="EMBL/GenBank/DDBJ databases">
        <authorList>
            <consortium name="DOE Joint Genome Institute"/>
            <person name="Mondo S.J."/>
            <person name="Navarro-Mendoza M.I."/>
            <person name="Perez-Arques C."/>
            <person name="Panchal S."/>
            <person name="Nicolas F.E."/>
            <person name="Ganguly P."/>
            <person name="Pangilinan J."/>
            <person name="Grigoriev I."/>
            <person name="Heitman J."/>
            <person name="Sanya K."/>
            <person name="Garre V."/>
        </authorList>
    </citation>
    <scope>NUCLEOTIDE SEQUENCE [LARGE SCALE GENOMIC DNA]</scope>
    <source>
        <strain evidence="11 12">MU402</strain>
    </source>
</reference>
<dbReference type="InterPro" id="IPR055459">
    <property type="entry name" value="OST48_MD"/>
</dbReference>
<dbReference type="EMBL" id="JAAECE010000010">
    <property type="protein sequence ID" value="KAF1797209.1"/>
    <property type="molecule type" value="Genomic_DNA"/>
</dbReference>
<dbReference type="AlphaFoldDB" id="A0A8H4EXB3"/>
<feature type="signal peptide" evidence="8">
    <location>
        <begin position="1"/>
        <end position="25"/>
    </location>
</feature>
<dbReference type="GO" id="GO:0008250">
    <property type="term" value="C:oligosaccharyltransferase complex"/>
    <property type="evidence" value="ECO:0007669"/>
    <property type="project" value="TreeGrafter"/>
</dbReference>
<comment type="function">
    <text evidence="8">Subunit of the oligosaccharyl transferase (OST) complex that catalyzes the initial transfer of a defined glycan (Glc(3)Man(9)GlcNAc(2) in eukaryotes) from the lipid carrier dolichol-pyrophosphate to an asparagine residue within an Asn-X-Ser/Thr consensus motif in nascent polypeptide chains, the first step in protein N-glycosylation. N-glycosylation occurs cotranslationally and the complex associates with the Sec61 complex at the channel-forming translocon complex that mediates protein translocation across the endoplasmic reticulum (ER).</text>
</comment>
<comment type="similarity">
    <text evidence="3 8">Belongs to the DDOST 48 kDa subunit family.</text>
</comment>
<dbReference type="GO" id="GO:0018279">
    <property type="term" value="P:protein N-linked glycosylation via asparagine"/>
    <property type="evidence" value="ECO:0007669"/>
    <property type="project" value="UniProtKB-UniRule"/>
</dbReference>
<comment type="subunit">
    <text evidence="8">Component of the oligosaccharyltransferase (OST) complex.</text>
</comment>
<evidence type="ECO:0000256" key="3">
    <source>
        <dbReference type="ARBA" id="ARBA00008743"/>
    </source>
</evidence>
<gene>
    <name evidence="11" type="ORF">FB192DRAFT_1462840</name>
</gene>
<proteinExistence type="inferred from homology"/>
<comment type="subcellular location">
    <subcellularLocation>
        <location evidence="8">Endoplasmic reticulum membrane</location>
        <topology evidence="8">Single-pass type I membrane protein</topology>
    </subcellularLocation>
    <subcellularLocation>
        <location evidence="1">Membrane</location>
        <topology evidence="1">Single-pass type I membrane protein</topology>
    </subcellularLocation>
</comment>
<keyword evidence="8" id="KW-0732">Signal</keyword>
<evidence type="ECO:0000313" key="12">
    <source>
        <dbReference type="Proteomes" id="UP000469890"/>
    </source>
</evidence>